<feature type="signal peptide" evidence="1">
    <location>
        <begin position="1"/>
        <end position="26"/>
    </location>
</feature>
<protein>
    <submittedName>
        <fullName evidence="2">Uncharacterized protein</fullName>
    </submittedName>
</protein>
<proteinExistence type="predicted"/>
<keyword evidence="3" id="KW-1185">Reference proteome</keyword>
<dbReference type="EMBL" id="NEDP02005388">
    <property type="protein sequence ID" value="OWF41448.1"/>
    <property type="molecule type" value="Genomic_DNA"/>
</dbReference>
<dbReference type="AlphaFoldDB" id="A0A210PY77"/>
<feature type="chain" id="PRO_5011967595" evidence="1">
    <location>
        <begin position="27"/>
        <end position="118"/>
    </location>
</feature>
<keyword evidence="1" id="KW-0732">Signal</keyword>
<sequence>MMGALLNTIFAIFISLTLIGEKLSTAAPMSQFIPESSDITDPDVQSLLVNQELKRQMLQNWQSEKESSDTDGPYARSGLKRLLAQRRLAEQQKRSGRGGVALCLWKVCPAGPWLVSQK</sequence>
<reference evidence="2 3" key="1">
    <citation type="journal article" date="2017" name="Nat. Ecol. Evol.">
        <title>Scallop genome provides insights into evolution of bilaterian karyotype and development.</title>
        <authorList>
            <person name="Wang S."/>
            <person name="Zhang J."/>
            <person name="Jiao W."/>
            <person name="Li J."/>
            <person name="Xun X."/>
            <person name="Sun Y."/>
            <person name="Guo X."/>
            <person name="Huan P."/>
            <person name="Dong B."/>
            <person name="Zhang L."/>
            <person name="Hu X."/>
            <person name="Sun X."/>
            <person name="Wang J."/>
            <person name="Zhao C."/>
            <person name="Wang Y."/>
            <person name="Wang D."/>
            <person name="Huang X."/>
            <person name="Wang R."/>
            <person name="Lv J."/>
            <person name="Li Y."/>
            <person name="Zhang Z."/>
            <person name="Liu B."/>
            <person name="Lu W."/>
            <person name="Hui Y."/>
            <person name="Liang J."/>
            <person name="Zhou Z."/>
            <person name="Hou R."/>
            <person name="Li X."/>
            <person name="Liu Y."/>
            <person name="Li H."/>
            <person name="Ning X."/>
            <person name="Lin Y."/>
            <person name="Zhao L."/>
            <person name="Xing Q."/>
            <person name="Dou J."/>
            <person name="Li Y."/>
            <person name="Mao J."/>
            <person name="Guo H."/>
            <person name="Dou H."/>
            <person name="Li T."/>
            <person name="Mu C."/>
            <person name="Jiang W."/>
            <person name="Fu Q."/>
            <person name="Fu X."/>
            <person name="Miao Y."/>
            <person name="Liu J."/>
            <person name="Yu Q."/>
            <person name="Li R."/>
            <person name="Liao H."/>
            <person name="Li X."/>
            <person name="Kong Y."/>
            <person name="Jiang Z."/>
            <person name="Chourrout D."/>
            <person name="Li R."/>
            <person name="Bao Z."/>
        </authorList>
    </citation>
    <scope>NUCLEOTIDE SEQUENCE [LARGE SCALE GENOMIC DNA]</scope>
    <source>
        <strain evidence="2 3">PY_sf001</strain>
    </source>
</reference>
<accession>A0A210PY77</accession>
<organism evidence="2 3">
    <name type="scientific">Mizuhopecten yessoensis</name>
    <name type="common">Japanese scallop</name>
    <name type="synonym">Patinopecten yessoensis</name>
    <dbReference type="NCBI Taxonomy" id="6573"/>
    <lineage>
        <taxon>Eukaryota</taxon>
        <taxon>Metazoa</taxon>
        <taxon>Spiralia</taxon>
        <taxon>Lophotrochozoa</taxon>
        <taxon>Mollusca</taxon>
        <taxon>Bivalvia</taxon>
        <taxon>Autobranchia</taxon>
        <taxon>Pteriomorphia</taxon>
        <taxon>Pectinida</taxon>
        <taxon>Pectinoidea</taxon>
        <taxon>Pectinidae</taxon>
        <taxon>Mizuhopecten</taxon>
    </lineage>
</organism>
<evidence type="ECO:0000256" key="1">
    <source>
        <dbReference type="SAM" id="SignalP"/>
    </source>
</evidence>
<dbReference type="Proteomes" id="UP000242188">
    <property type="component" value="Unassembled WGS sequence"/>
</dbReference>
<comment type="caution">
    <text evidence="2">The sequence shown here is derived from an EMBL/GenBank/DDBJ whole genome shotgun (WGS) entry which is preliminary data.</text>
</comment>
<evidence type="ECO:0000313" key="2">
    <source>
        <dbReference type="EMBL" id="OWF41448.1"/>
    </source>
</evidence>
<name>A0A210PY77_MIZYE</name>
<evidence type="ECO:0000313" key="3">
    <source>
        <dbReference type="Proteomes" id="UP000242188"/>
    </source>
</evidence>
<dbReference type="OrthoDB" id="6104461at2759"/>
<gene>
    <name evidence="2" type="ORF">KP79_PYT21811</name>
</gene>